<dbReference type="STRING" id="180088.A0A1J8PWJ3"/>
<gene>
    <name evidence="1" type="ORF">AZE42_08976</name>
</gene>
<comment type="caution">
    <text evidence="1">The sequence shown here is derived from an EMBL/GenBank/DDBJ whole genome shotgun (WGS) entry which is preliminary data.</text>
</comment>
<evidence type="ECO:0000313" key="1">
    <source>
        <dbReference type="EMBL" id="OJA13670.1"/>
    </source>
</evidence>
<feature type="non-terminal residue" evidence="1">
    <location>
        <position position="104"/>
    </location>
</feature>
<evidence type="ECO:0008006" key="3">
    <source>
        <dbReference type="Google" id="ProtNLM"/>
    </source>
</evidence>
<name>A0A1J8PWJ3_9AGAM</name>
<accession>A0A1J8PWJ3</accession>
<keyword evidence="2" id="KW-1185">Reference proteome</keyword>
<dbReference type="EMBL" id="LVVM01004055">
    <property type="protein sequence ID" value="OJA13670.1"/>
    <property type="molecule type" value="Genomic_DNA"/>
</dbReference>
<sequence>MAKPRGLDPKRTQIFNKATITEYFDMCVALNQKHDGILPEHNWNVDEKGCQMGGGRNGDNSNFIFSKDNQDRYRIYSNNLELVTTIEYVSTAGDSIPPSFILAD</sequence>
<dbReference type="OrthoDB" id="3265672at2759"/>
<reference evidence="1 2" key="1">
    <citation type="submission" date="2016-03" db="EMBL/GenBank/DDBJ databases">
        <title>Comparative genomics of the ectomycorrhizal sister species Rhizopogon vinicolor and Rhizopogon vesiculosus (Basidiomycota: Boletales) reveals a divergence of the mating type B locus.</title>
        <authorList>
            <person name="Mujic A.B."/>
            <person name="Kuo A."/>
            <person name="Tritt A."/>
            <person name="Lipzen A."/>
            <person name="Chen C."/>
            <person name="Johnson J."/>
            <person name="Sharma A."/>
            <person name="Barry K."/>
            <person name="Grigoriev I.V."/>
            <person name="Spatafora J.W."/>
        </authorList>
    </citation>
    <scope>NUCLEOTIDE SEQUENCE [LARGE SCALE GENOMIC DNA]</scope>
    <source>
        <strain evidence="1 2">AM-OR11-056</strain>
    </source>
</reference>
<organism evidence="1 2">
    <name type="scientific">Rhizopogon vesiculosus</name>
    <dbReference type="NCBI Taxonomy" id="180088"/>
    <lineage>
        <taxon>Eukaryota</taxon>
        <taxon>Fungi</taxon>
        <taxon>Dikarya</taxon>
        <taxon>Basidiomycota</taxon>
        <taxon>Agaricomycotina</taxon>
        <taxon>Agaricomycetes</taxon>
        <taxon>Agaricomycetidae</taxon>
        <taxon>Boletales</taxon>
        <taxon>Suillineae</taxon>
        <taxon>Rhizopogonaceae</taxon>
        <taxon>Rhizopogon</taxon>
    </lineage>
</organism>
<protein>
    <recommendedName>
        <fullName evidence="3">DDE-1 domain-containing protein</fullName>
    </recommendedName>
</protein>
<dbReference type="Proteomes" id="UP000183567">
    <property type="component" value="Unassembled WGS sequence"/>
</dbReference>
<evidence type="ECO:0000313" key="2">
    <source>
        <dbReference type="Proteomes" id="UP000183567"/>
    </source>
</evidence>
<proteinExistence type="predicted"/>
<dbReference type="AlphaFoldDB" id="A0A1J8PWJ3"/>